<dbReference type="Gene3D" id="1.25.40.90">
    <property type="match status" value="1"/>
</dbReference>
<feature type="region of interest" description="Disordered" evidence="2">
    <location>
        <begin position="169"/>
        <end position="194"/>
    </location>
</feature>
<evidence type="ECO:0000259" key="3">
    <source>
        <dbReference type="PROSITE" id="PS51391"/>
    </source>
</evidence>
<dbReference type="PANTHER" id="PTHR23140:SF4">
    <property type="entry name" value="PROTEIN CBR-NRD-1"/>
    <property type="match status" value="1"/>
</dbReference>
<dbReference type="GO" id="GO:0003723">
    <property type="term" value="F:RNA binding"/>
    <property type="evidence" value="ECO:0007669"/>
    <property type="project" value="UniProtKB-KW"/>
</dbReference>
<dbReference type="Proteomes" id="UP000027135">
    <property type="component" value="Unassembled WGS sequence"/>
</dbReference>
<dbReference type="FunFam" id="1.25.40.90:FF:000004">
    <property type="entry name" value="splicing factor, arginine/serine-rich 15"/>
    <property type="match status" value="1"/>
</dbReference>
<feature type="domain" description="CID" evidence="3">
    <location>
        <begin position="1"/>
        <end position="139"/>
    </location>
</feature>
<dbReference type="STRING" id="136037.A0A067R3F6"/>
<organism evidence="4 5">
    <name type="scientific">Zootermopsis nevadensis</name>
    <name type="common">Dampwood termite</name>
    <dbReference type="NCBI Taxonomy" id="136037"/>
    <lineage>
        <taxon>Eukaryota</taxon>
        <taxon>Metazoa</taxon>
        <taxon>Ecdysozoa</taxon>
        <taxon>Arthropoda</taxon>
        <taxon>Hexapoda</taxon>
        <taxon>Insecta</taxon>
        <taxon>Pterygota</taxon>
        <taxon>Neoptera</taxon>
        <taxon>Polyneoptera</taxon>
        <taxon>Dictyoptera</taxon>
        <taxon>Blattodea</taxon>
        <taxon>Blattoidea</taxon>
        <taxon>Termitoidae</taxon>
        <taxon>Termopsidae</taxon>
        <taxon>Zootermopsis</taxon>
    </lineage>
</organism>
<evidence type="ECO:0000256" key="2">
    <source>
        <dbReference type="SAM" id="MobiDB-lite"/>
    </source>
</evidence>
<dbReference type="PROSITE" id="PS51391">
    <property type="entry name" value="CID"/>
    <property type="match status" value="1"/>
</dbReference>
<dbReference type="AlphaFoldDB" id="A0A067R3F6"/>
<dbReference type="SMART" id="SM00582">
    <property type="entry name" value="RPR"/>
    <property type="match status" value="1"/>
</dbReference>
<feature type="compositionally biased region" description="Polar residues" evidence="2">
    <location>
        <begin position="172"/>
        <end position="185"/>
    </location>
</feature>
<name>A0A067R3F6_ZOONE</name>
<dbReference type="PANTHER" id="PTHR23140">
    <property type="entry name" value="RNA PROCESSING PROTEIN LD23810P"/>
    <property type="match status" value="1"/>
</dbReference>
<gene>
    <name evidence="4" type="ORF">L798_13670</name>
</gene>
<evidence type="ECO:0000313" key="4">
    <source>
        <dbReference type="EMBL" id="KDR12376.1"/>
    </source>
</evidence>
<sequence>MDAVKAFNAELSALYEVKPPISKAKMTSITRGAIKAIKFYKHVVQSVEKFIQKCKPEYKVPGLYVIDSIVRQSRHQFGAEKDVFAPRFAKNMQTTFINLFRCPPEDKSKVIRVLNLWQKNSVFQSEVIQPLFDLADPNHPIHKDQQATVSNTSNGSISGILNSSSVMKTPPSAVNRTPSNINKTPLNAGKPEATSTPVWLNMSQTQMEVTSNTLLQLFGQAGFNLLSGKSQVMLLLVGEGSCSLNCICFIVMMNCETWKELSQ</sequence>
<dbReference type="EMBL" id="KK853022">
    <property type="protein sequence ID" value="KDR12376.1"/>
    <property type="molecule type" value="Genomic_DNA"/>
</dbReference>
<evidence type="ECO:0000256" key="1">
    <source>
        <dbReference type="ARBA" id="ARBA00022884"/>
    </source>
</evidence>
<dbReference type="OrthoDB" id="79367at2759"/>
<dbReference type="SUPFAM" id="SSF48464">
    <property type="entry name" value="ENTH/VHS domain"/>
    <property type="match status" value="1"/>
</dbReference>
<dbReference type="InterPro" id="IPR006569">
    <property type="entry name" value="CID_dom"/>
</dbReference>
<evidence type="ECO:0000313" key="5">
    <source>
        <dbReference type="Proteomes" id="UP000027135"/>
    </source>
</evidence>
<accession>A0A067R3F6</accession>
<proteinExistence type="predicted"/>
<keyword evidence="1" id="KW-0694">RNA-binding</keyword>
<dbReference type="InParanoid" id="A0A067R3F6"/>
<protein>
    <submittedName>
        <fullName evidence="4">Putative RNA-binding protein 16</fullName>
    </submittedName>
</protein>
<dbReference type="eggNOG" id="KOG0132">
    <property type="taxonomic scope" value="Eukaryota"/>
</dbReference>
<reference evidence="4 5" key="1">
    <citation type="journal article" date="2014" name="Nat. Commun.">
        <title>Molecular traces of alternative social organization in a termite genome.</title>
        <authorList>
            <person name="Terrapon N."/>
            <person name="Li C."/>
            <person name="Robertson H.M."/>
            <person name="Ji L."/>
            <person name="Meng X."/>
            <person name="Booth W."/>
            <person name="Chen Z."/>
            <person name="Childers C.P."/>
            <person name="Glastad K.M."/>
            <person name="Gokhale K."/>
            <person name="Gowin J."/>
            <person name="Gronenberg W."/>
            <person name="Hermansen R.A."/>
            <person name="Hu H."/>
            <person name="Hunt B.G."/>
            <person name="Huylmans A.K."/>
            <person name="Khalil S.M."/>
            <person name="Mitchell R.D."/>
            <person name="Munoz-Torres M.C."/>
            <person name="Mustard J.A."/>
            <person name="Pan H."/>
            <person name="Reese J.T."/>
            <person name="Scharf M.E."/>
            <person name="Sun F."/>
            <person name="Vogel H."/>
            <person name="Xiao J."/>
            <person name="Yang W."/>
            <person name="Yang Z."/>
            <person name="Yang Z."/>
            <person name="Zhou J."/>
            <person name="Zhu J."/>
            <person name="Brent C.S."/>
            <person name="Elsik C.G."/>
            <person name="Goodisman M.A."/>
            <person name="Liberles D.A."/>
            <person name="Roe R.M."/>
            <person name="Vargo E.L."/>
            <person name="Vilcinskas A."/>
            <person name="Wang J."/>
            <person name="Bornberg-Bauer E."/>
            <person name="Korb J."/>
            <person name="Zhang G."/>
            <person name="Liebig J."/>
        </authorList>
    </citation>
    <scope>NUCLEOTIDE SEQUENCE [LARGE SCALE GENOMIC DNA]</scope>
    <source>
        <tissue evidence="4">Whole organism</tissue>
    </source>
</reference>
<dbReference type="InterPro" id="IPR051485">
    <property type="entry name" value="SR-CTD_assoc_factor"/>
</dbReference>
<keyword evidence="5" id="KW-1185">Reference proteome</keyword>
<dbReference type="InterPro" id="IPR008942">
    <property type="entry name" value="ENTH_VHS"/>
</dbReference>
<dbReference type="Pfam" id="PF04818">
    <property type="entry name" value="CID"/>
    <property type="match status" value="1"/>
</dbReference>
<dbReference type="GO" id="GO:0005634">
    <property type="term" value="C:nucleus"/>
    <property type="evidence" value="ECO:0007669"/>
    <property type="project" value="TreeGrafter"/>
</dbReference>
<dbReference type="CDD" id="cd16983">
    <property type="entry name" value="CID_SCAF8_like"/>
    <property type="match status" value="1"/>
</dbReference>